<evidence type="ECO:0000256" key="2">
    <source>
        <dbReference type="ARBA" id="ARBA00022448"/>
    </source>
</evidence>
<evidence type="ECO:0000256" key="6">
    <source>
        <dbReference type="ARBA" id="ARBA00022989"/>
    </source>
</evidence>
<evidence type="ECO:0000256" key="8">
    <source>
        <dbReference type="ARBA" id="ARBA00038436"/>
    </source>
</evidence>
<dbReference type="GO" id="GO:0015740">
    <property type="term" value="P:C4-dicarboxylate transport"/>
    <property type="evidence" value="ECO:0007669"/>
    <property type="project" value="TreeGrafter"/>
</dbReference>
<dbReference type="GO" id="GO:0022857">
    <property type="term" value="F:transmembrane transporter activity"/>
    <property type="evidence" value="ECO:0007669"/>
    <property type="project" value="UniProtKB-UniRule"/>
</dbReference>
<evidence type="ECO:0000256" key="5">
    <source>
        <dbReference type="ARBA" id="ARBA00022692"/>
    </source>
</evidence>
<evidence type="ECO:0000256" key="3">
    <source>
        <dbReference type="ARBA" id="ARBA00022475"/>
    </source>
</evidence>
<sequence length="185" mass="19477">MPTHPPCGDWLRISGPCPMPMEAAAMPRPLQLIGRAFLALSALCLALMMGVLCWQVLARYLLGSSPAWAEQFALLLMIWMTFLGTAAGVAEGFHIRVAEGVASLSEPWSHRAVALAHMLSILSGVLIAWLGTELVAETWSNAVPTLPLSRGMVYSVIPVSGVLIALFSVSHLASGADAAGSRGSA</sequence>
<comment type="caution">
    <text evidence="11">The sequence shown here is derived from an EMBL/GenBank/DDBJ whole genome shotgun (WGS) entry which is preliminary data.</text>
</comment>
<evidence type="ECO:0000259" key="10">
    <source>
        <dbReference type="Pfam" id="PF04290"/>
    </source>
</evidence>
<keyword evidence="6 9" id="KW-1133">Transmembrane helix</keyword>
<feature type="transmembrane region" description="Helical" evidence="9">
    <location>
        <begin position="72"/>
        <end position="93"/>
    </location>
</feature>
<proteinExistence type="inferred from homology"/>
<accession>A0A3A1P2P2</accession>
<dbReference type="PANTHER" id="PTHR35011:SF11">
    <property type="entry name" value="TRAP TRANSPORTER SMALL PERMEASE PROTEIN"/>
    <property type="match status" value="1"/>
</dbReference>
<dbReference type="InterPro" id="IPR007387">
    <property type="entry name" value="TRAP_DctQ"/>
</dbReference>
<dbReference type="PANTHER" id="PTHR35011">
    <property type="entry name" value="2,3-DIKETO-L-GULONATE TRAP TRANSPORTER SMALL PERMEASE PROTEIN YIAM"/>
    <property type="match status" value="1"/>
</dbReference>
<dbReference type="InterPro" id="IPR055348">
    <property type="entry name" value="DctQ"/>
</dbReference>
<keyword evidence="2 9" id="KW-0813">Transport</keyword>
<evidence type="ECO:0000256" key="4">
    <source>
        <dbReference type="ARBA" id="ARBA00022519"/>
    </source>
</evidence>
<keyword evidence="12" id="KW-1185">Reference proteome</keyword>
<comment type="similarity">
    <text evidence="8 9">Belongs to the TRAP transporter small permease family.</text>
</comment>
<reference evidence="11 12" key="1">
    <citation type="submission" date="2018-08" db="EMBL/GenBank/DDBJ databases">
        <title>Erythrobacter zhengii sp.nov., a bacterium isolated from deep-sea sediment.</title>
        <authorList>
            <person name="Fang C."/>
            <person name="Wu Y.-H."/>
            <person name="Sun C."/>
            <person name="Wang H."/>
            <person name="Cheng H."/>
            <person name="Meng F.-X."/>
            <person name="Wang C.-S."/>
            <person name="Xu X.-W."/>
        </authorList>
    </citation>
    <scope>NUCLEOTIDE SEQUENCE [LARGE SCALE GENOMIC DNA]</scope>
    <source>
        <strain evidence="11 12">CCTCC AB 2015396</strain>
    </source>
</reference>
<evidence type="ECO:0000256" key="1">
    <source>
        <dbReference type="ARBA" id="ARBA00004429"/>
    </source>
</evidence>
<evidence type="ECO:0000256" key="7">
    <source>
        <dbReference type="ARBA" id="ARBA00023136"/>
    </source>
</evidence>
<feature type="transmembrane region" description="Helical" evidence="9">
    <location>
        <begin position="36"/>
        <end position="57"/>
    </location>
</feature>
<organism evidence="11 12">
    <name type="scientific">Aurantiacibacter xanthus</name>
    <dbReference type="NCBI Taxonomy" id="1784712"/>
    <lineage>
        <taxon>Bacteria</taxon>
        <taxon>Pseudomonadati</taxon>
        <taxon>Pseudomonadota</taxon>
        <taxon>Alphaproteobacteria</taxon>
        <taxon>Sphingomonadales</taxon>
        <taxon>Erythrobacteraceae</taxon>
        <taxon>Aurantiacibacter</taxon>
    </lineage>
</organism>
<feature type="transmembrane region" description="Helical" evidence="9">
    <location>
        <begin position="113"/>
        <end position="132"/>
    </location>
</feature>
<dbReference type="OrthoDB" id="4964541at2"/>
<dbReference type="AlphaFoldDB" id="A0A3A1P2P2"/>
<comment type="subcellular location">
    <subcellularLocation>
        <location evidence="1 9">Cell inner membrane</location>
        <topology evidence="1 9">Multi-pass membrane protein</topology>
    </subcellularLocation>
</comment>
<gene>
    <name evidence="11" type="ORF">D2V17_11955</name>
</gene>
<feature type="transmembrane region" description="Helical" evidence="9">
    <location>
        <begin position="152"/>
        <end position="173"/>
    </location>
</feature>
<protein>
    <recommendedName>
        <fullName evidence="9">TRAP transporter small permease protein</fullName>
    </recommendedName>
</protein>
<evidence type="ECO:0000313" key="11">
    <source>
        <dbReference type="EMBL" id="RIV84155.1"/>
    </source>
</evidence>
<dbReference type="GO" id="GO:0005886">
    <property type="term" value="C:plasma membrane"/>
    <property type="evidence" value="ECO:0007669"/>
    <property type="project" value="UniProtKB-SubCell"/>
</dbReference>
<feature type="domain" description="Tripartite ATP-independent periplasmic transporters DctQ component" evidence="10">
    <location>
        <begin position="48"/>
        <end position="175"/>
    </location>
</feature>
<comment type="subunit">
    <text evidence="9">The complex comprises the extracytoplasmic solute receptor protein and the two transmembrane proteins.</text>
</comment>
<keyword evidence="4 9" id="KW-0997">Cell inner membrane</keyword>
<evidence type="ECO:0000313" key="12">
    <source>
        <dbReference type="Proteomes" id="UP000265366"/>
    </source>
</evidence>
<dbReference type="Pfam" id="PF04290">
    <property type="entry name" value="DctQ"/>
    <property type="match status" value="1"/>
</dbReference>
<comment type="function">
    <text evidence="9">Part of the tripartite ATP-independent periplasmic (TRAP) transport system.</text>
</comment>
<dbReference type="Proteomes" id="UP000265366">
    <property type="component" value="Unassembled WGS sequence"/>
</dbReference>
<keyword evidence="3" id="KW-1003">Cell membrane</keyword>
<evidence type="ECO:0000256" key="9">
    <source>
        <dbReference type="RuleBase" id="RU369079"/>
    </source>
</evidence>
<keyword evidence="5 9" id="KW-0812">Transmembrane</keyword>
<keyword evidence="7 9" id="KW-0472">Membrane</keyword>
<dbReference type="EMBL" id="QXFM01000107">
    <property type="protein sequence ID" value="RIV84155.1"/>
    <property type="molecule type" value="Genomic_DNA"/>
</dbReference>
<name>A0A3A1P2P2_9SPHN</name>